<proteinExistence type="predicted"/>
<gene>
    <name evidence="1" type="ORF">NHP190012_08210</name>
</gene>
<accession>A0ABN6I6H7</accession>
<protein>
    <submittedName>
        <fullName evidence="1">Uncharacterized protein</fullName>
    </submittedName>
</protein>
<dbReference type="EMBL" id="AP024819">
    <property type="protein sequence ID" value="BCZ19179.1"/>
    <property type="molecule type" value="Genomic_DNA"/>
</dbReference>
<name>A0ABN6I6H7_9HELI</name>
<keyword evidence="2" id="KW-1185">Reference proteome</keyword>
<organism evidence="1 2">
    <name type="scientific">Helicobacter gastrofelis</name>
    <dbReference type="NCBI Taxonomy" id="2849642"/>
    <lineage>
        <taxon>Bacteria</taxon>
        <taxon>Pseudomonadati</taxon>
        <taxon>Campylobacterota</taxon>
        <taxon>Epsilonproteobacteria</taxon>
        <taxon>Campylobacterales</taxon>
        <taxon>Helicobacteraceae</taxon>
        <taxon>Helicobacter</taxon>
    </lineage>
</organism>
<evidence type="ECO:0000313" key="1">
    <source>
        <dbReference type="EMBL" id="BCZ19179.1"/>
    </source>
</evidence>
<evidence type="ECO:0000313" key="2">
    <source>
        <dbReference type="Proteomes" id="UP000826146"/>
    </source>
</evidence>
<sequence>MVASARLVHRTNPPFHYKEEMRISSMEQKFAQGINKESLGIVRQPVLQTSFIARDGIMR</sequence>
<dbReference type="Proteomes" id="UP000826146">
    <property type="component" value="Chromosome"/>
</dbReference>
<reference evidence="1 2" key="1">
    <citation type="submission" date="2021-07" db="EMBL/GenBank/DDBJ databases">
        <title>Novel Helicobacter sp. Isolated from a cat.</title>
        <authorList>
            <person name="Rimbara E."/>
            <person name="Suzuki M."/>
        </authorList>
    </citation>
    <scope>NUCLEOTIDE SEQUENCE [LARGE SCALE GENOMIC DNA]</scope>
    <source>
        <strain evidence="2">NHP19-012</strain>
    </source>
</reference>